<evidence type="ECO:0000313" key="2">
    <source>
        <dbReference type="Proteomes" id="UP000295192"/>
    </source>
</evidence>
<dbReference type="KEGG" id="dnv:108651761"/>
<evidence type="ECO:0000313" key="1">
    <source>
        <dbReference type="EMBL" id="TDG51355.1"/>
    </source>
</evidence>
<dbReference type="EMBL" id="LSRL02000009">
    <property type="protein sequence ID" value="TDG51355.1"/>
    <property type="molecule type" value="Genomic_DNA"/>
</dbReference>
<dbReference type="OMA" id="HQRTFTQ"/>
<dbReference type="OrthoDB" id="7770343at2759"/>
<organism evidence="1 2">
    <name type="scientific">Drosophila navojoa</name>
    <name type="common">Fruit fly</name>
    <dbReference type="NCBI Taxonomy" id="7232"/>
    <lineage>
        <taxon>Eukaryota</taxon>
        <taxon>Metazoa</taxon>
        <taxon>Ecdysozoa</taxon>
        <taxon>Arthropoda</taxon>
        <taxon>Hexapoda</taxon>
        <taxon>Insecta</taxon>
        <taxon>Pterygota</taxon>
        <taxon>Neoptera</taxon>
        <taxon>Endopterygota</taxon>
        <taxon>Diptera</taxon>
        <taxon>Brachycera</taxon>
        <taxon>Muscomorpha</taxon>
        <taxon>Ephydroidea</taxon>
        <taxon>Drosophilidae</taxon>
        <taxon>Drosophila</taxon>
    </lineage>
</organism>
<accession>A0A484BTZ6</accession>
<proteinExistence type="predicted"/>
<comment type="caution">
    <text evidence="1">The sequence shown here is derived from an EMBL/GenBank/DDBJ whole genome shotgun (WGS) entry which is preliminary data.</text>
</comment>
<dbReference type="Proteomes" id="UP000295192">
    <property type="component" value="Unassembled WGS sequence"/>
</dbReference>
<sequence>MASSSYKSKTVQLIRCFCGCSDMSVEEVRRIYTLTNSMHQTLLDPQAAKLFRRYLETHRLGDKGETEEYLDIYEKCAEFLQEEQRTFTLDHIDELRDLGLSNHHERDLMRRTRGGQDSDIKSGLNRIQGDCLNEIEARSDFKEFRSAILKKMQRISD</sequence>
<keyword evidence="2" id="KW-1185">Reference proteome</keyword>
<dbReference type="AlphaFoldDB" id="A0A484BTZ6"/>
<reference evidence="1 2" key="1">
    <citation type="journal article" date="2019" name="J. Hered.">
        <title>An Improved Genome Assembly for Drosophila navojoa, the Basal Species in the mojavensis Cluster.</title>
        <authorList>
            <person name="Vanderlinde T."/>
            <person name="Dupim E.G."/>
            <person name="Nazario-Yepiz N.O."/>
            <person name="Carvalho A.B."/>
        </authorList>
    </citation>
    <scope>NUCLEOTIDE SEQUENCE [LARGE SCALE GENOMIC DNA]</scope>
    <source>
        <strain evidence="1">Navoj_Jal97</strain>
        <tissue evidence="1">Whole organism</tissue>
    </source>
</reference>
<name>A0A484BTZ6_DRONA</name>
<gene>
    <name evidence="1" type="ORF">AWZ03_002150</name>
</gene>
<protein>
    <submittedName>
        <fullName evidence="1">Uncharacterized protein</fullName>
    </submittedName>
</protein>